<evidence type="ECO:0000256" key="1">
    <source>
        <dbReference type="ARBA" id="ARBA00022722"/>
    </source>
</evidence>
<keyword evidence="5 6" id="KW-0234">DNA repair</keyword>
<dbReference type="InterPro" id="IPR004603">
    <property type="entry name" value="DNA_mismatch_endonuc_vsr"/>
</dbReference>
<dbReference type="RefSeq" id="WP_149901692.1">
    <property type="nucleotide sequence ID" value="NZ_QRFF01000011.1"/>
</dbReference>
<dbReference type="NCBIfam" id="TIGR00632">
    <property type="entry name" value="vsr"/>
    <property type="match status" value="1"/>
</dbReference>
<dbReference type="CDD" id="cd00221">
    <property type="entry name" value="Vsr"/>
    <property type="match status" value="1"/>
</dbReference>
<dbReference type="InterPro" id="IPR011335">
    <property type="entry name" value="Restrct_endonuc-II-like"/>
</dbReference>
<comment type="similarity">
    <text evidence="6">Belongs to the vsr family.</text>
</comment>
<evidence type="ECO:0000256" key="3">
    <source>
        <dbReference type="ARBA" id="ARBA00022763"/>
    </source>
</evidence>
<evidence type="ECO:0000256" key="4">
    <source>
        <dbReference type="ARBA" id="ARBA00022801"/>
    </source>
</evidence>
<evidence type="ECO:0000313" key="7">
    <source>
        <dbReference type="EMBL" id="KAA3497999.1"/>
    </source>
</evidence>
<dbReference type="AlphaFoldDB" id="A0AA88JNK5"/>
<reference evidence="7 8" key="1">
    <citation type="submission" date="2018-08" db="EMBL/GenBank/DDBJ databases">
        <title>Crown Gall in kiwifruit.</title>
        <authorList>
            <person name="Visnovsky S.B."/>
            <person name="Pitman A.R."/>
        </authorList>
    </citation>
    <scope>NUCLEOTIDE SEQUENCE [LARGE SCALE GENOMIC DNA]</scope>
    <source>
        <strain evidence="7 8">SBV_302_78_2</strain>
    </source>
</reference>
<dbReference type="GO" id="GO:0004519">
    <property type="term" value="F:endonuclease activity"/>
    <property type="evidence" value="ECO:0007669"/>
    <property type="project" value="UniProtKB-KW"/>
</dbReference>
<proteinExistence type="inferred from homology"/>
<dbReference type="Proteomes" id="UP000473658">
    <property type="component" value="Unassembled WGS sequence"/>
</dbReference>
<dbReference type="Pfam" id="PF03852">
    <property type="entry name" value="Vsr"/>
    <property type="match status" value="1"/>
</dbReference>
<evidence type="ECO:0000256" key="5">
    <source>
        <dbReference type="ARBA" id="ARBA00023204"/>
    </source>
</evidence>
<keyword evidence="1 6" id="KW-0540">Nuclease</keyword>
<sequence length="150" mass="17511">MDVLTKEQRRLNMSRIRGRDTKPELLLRRGLHARGYRFRVNVTGLPGRPDIVFPRYGALIQVNGCFWHGHDCHLFKMPASRQEFWAEKISANRARDQRTDQALSDAGWRVLTVWECSLKGAKRRQPDEVLAYCETFLRNKTKKIDAIRSS</sequence>
<dbReference type="Gene3D" id="3.40.960.10">
    <property type="entry name" value="VSR Endonuclease"/>
    <property type="match status" value="1"/>
</dbReference>
<organism evidence="7 8">
    <name type="scientific">Rhizobium rhizogenes</name>
    <name type="common">Agrobacterium rhizogenes</name>
    <dbReference type="NCBI Taxonomy" id="359"/>
    <lineage>
        <taxon>Bacteria</taxon>
        <taxon>Pseudomonadati</taxon>
        <taxon>Pseudomonadota</taxon>
        <taxon>Alphaproteobacteria</taxon>
        <taxon>Hyphomicrobiales</taxon>
        <taxon>Rhizobiaceae</taxon>
        <taxon>Rhizobium/Agrobacterium group</taxon>
        <taxon>Rhizobium</taxon>
    </lineage>
</organism>
<keyword evidence="4 6" id="KW-0378">Hydrolase</keyword>
<name>A0AA88JNK5_RHIRH</name>
<evidence type="ECO:0000256" key="2">
    <source>
        <dbReference type="ARBA" id="ARBA00022759"/>
    </source>
</evidence>
<keyword evidence="3 6" id="KW-0227">DNA damage</keyword>
<protein>
    <recommendedName>
        <fullName evidence="6">Very short patch repair endonuclease</fullName>
        <ecNumber evidence="6">3.1.-.-</ecNumber>
    </recommendedName>
</protein>
<dbReference type="PIRSF" id="PIRSF018267">
    <property type="entry name" value="VSR_endonuc"/>
    <property type="match status" value="1"/>
</dbReference>
<dbReference type="EMBL" id="QRFF01000011">
    <property type="protein sequence ID" value="KAA3497999.1"/>
    <property type="molecule type" value="Genomic_DNA"/>
</dbReference>
<evidence type="ECO:0000256" key="6">
    <source>
        <dbReference type="PIRNR" id="PIRNR018267"/>
    </source>
</evidence>
<comment type="function">
    <text evidence="6">May nick specific sequences that contain T:G mispairs resulting from m5C-deamination.</text>
</comment>
<dbReference type="GO" id="GO:0016787">
    <property type="term" value="F:hydrolase activity"/>
    <property type="evidence" value="ECO:0007669"/>
    <property type="project" value="UniProtKB-KW"/>
</dbReference>
<dbReference type="EC" id="3.1.-.-" evidence="6"/>
<gene>
    <name evidence="7" type="primary">vsr</name>
    <name evidence="7" type="ORF">DXM27_25030</name>
</gene>
<dbReference type="GO" id="GO:0006298">
    <property type="term" value="P:mismatch repair"/>
    <property type="evidence" value="ECO:0007669"/>
    <property type="project" value="UniProtKB-UniRule"/>
</dbReference>
<accession>A0AA88JNK5</accession>
<evidence type="ECO:0000313" key="8">
    <source>
        <dbReference type="Proteomes" id="UP000473658"/>
    </source>
</evidence>
<comment type="caution">
    <text evidence="7">The sequence shown here is derived from an EMBL/GenBank/DDBJ whole genome shotgun (WGS) entry which is preliminary data.</text>
</comment>
<dbReference type="SUPFAM" id="SSF52980">
    <property type="entry name" value="Restriction endonuclease-like"/>
    <property type="match status" value="1"/>
</dbReference>
<keyword evidence="2 6" id="KW-0255">Endonuclease</keyword>